<dbReference type="InterPro" id="IPR029062">
    <property type="entry name" value="Class_I_gatase-like"/>
</dbReference>
<dbReference type="SMART" id="SM00342">
    <property type="entry name" value="HTH_ARAC"/>
    <property type="match status" value="1"/>
</dbReference>
<gene>
    <name evidence="5" type="ORF">GN157_00500</name>
</gene>
<evidence type="ECO:0000313" key="5">
    <source>
        <dbReference type="EMBL" id="MUV02177.1"/>
    </source>
</evidence>
<dbReference type="Gene3D" id="3.40.50.880">
    <property type="match status" value="1"/>
</dbReference>
<dbReference type="GO" id="GO:0043565">
    <property type="term" value="F:sequence-specific DNA binding"/>
    <property type="evidence" value="ECO:0007669"/>
    <property type="project" value="InterPro"/>
</dbReference>
<dbReference type="OrthoDB" id="9803764at2"/>
<dbReference type="PROSITE" id="PS01124">
    <property type="entry name" value="HTH_ARAC_FAMILY_2"/>
    <property type="match status" value="1"/>
</dbReference>
<dbReference type="GO" id="GO:0003700">
    <property type="term" value="F:DNA-binding transcription factor activity"/>
    <property type="evidence" value="ECO:0007669"/>
    <property type="project" value="InterPro"/>
</dbReference>
<dbReference type="CDD" id="cd03138">
    <property type="entry name" value="GATase1_AraC_2"/>
    <property type="match status" value="1"/>
</dbReference>
<dbReference type="InterPro" id="IPR020449">
    <property type="entry name" value="Tscrpt_reg_AraC-type_HTH"/>
</dbReference>
<accession>A0A6N8HCY0</accession>
<sequence>MIHVSILVPNEAIMASIVDPRTIFTGANNFLEAAGHSPVFNIQFVGLSREVEYHEGLFAVRTDALLKDIKKTDLIIIPAISGQLERAIDINRDFIPWIIKHYNNGSEVASLCIGSFLLASTGLLDGKECSSHWQTANEFRQMFPDVTLVDGRIVTEQQGLYSSGGATSYWSLLLHLVEKHAGRDIAIVASKVFALEIDRKSQSPFIMFNGQKNHDDEPIRKAQEFIEQNIAEKISIDELADKFAIGRRHFDRRFKKATNNTAGEYIQRVKIEAAKKQLETSNKNINEIMYEVGYNDTKTFRNLFKKLTGLSPVEYRNKYNRETIIA</sequence>
<evidence type="ECO:0000256" key="2">
    <source>
        <dbReference type="ARBA" id="ARBA00023125"/>
    </source>
</evidence>
<dbReference type="Gene3D" id="1.10.10.60">
    <property type="entry name" value="Homeodomain-like"/>
    <property type="match status" value="2"/>
</dbReference>
<dbReference type="PANTHER" id="PTHR43280">
    <property type="entry name" value="ARAC-FAMILY TRANSCRIPTIONAL REGULATOR"/>
    <property type="match status" value="1"/>
</dbReference>
<dbReference type="InterPro" id="IPR018060">
    <property type="entry name" value="HTH_AraC"/>
</dbReference>
<dbReference type="Pfam" id="PF12833">
    <property type="entry name" value="HTH_18"/>
    <property type="match status" value="1"/>
</dbReference>
<dbReference type="AlphaFoldDB" id="A0A6N8HCY0"/>
<dbReference type="RefSeq" id="WP_157481177.1">
    <property type="nucleotide sequence ID" value="NZ_WOWP01000001.1"/>
</dbReference>
<dbReference type="SUPFAM" id="SSF46689">
    <property type="entry name" value="Homeodomain-like"/>
    <property type="match status" value="2"/>
</dbReference>
<dbReference type="InterPro" id="IPR002818">
    <property type="entry name" value="DJ-1/PfpI"/>
</dbReference>
<protein>
    <submittedName>
        <fullName evidence="5">Helix-turn-helix domain-containing protein</fullName>
    </submittedName>
</protein>
<name>A0A6N8HCY0_9FLAO</name>
<dbReference type="Proteomes" id="UP000433945">
    <property type="component" value="Unassembled WGS sequence"/>
</dbReference>
<dbReference type="PANTHER" id="PTHR43280:SF2">
    <property type="entry name" value="HTH-TYPE TRANSCRIPTIONAL REGULATOR EXSA"/>
    <property type="match status" value="1"/>
</dbReference>
<dbReference type="Pfam" id="PF01965">
    <property type="entry name" value="DJ-1_PfpI"/>
    <property type="match status" value="1"/>
</dbReference>
<keyword evidence="6" id="KW-1185">Reference proteome</keyword>
<proteinExistence type="predicted"/>
<evidence type="ECO:0000256" key="1">
    <source>
        <dbReference type="ARBA" id="ARBA00023015"/>
    </source>
</evidence>
<organism evidence="5 6">
    <name type="scientific">Flavobacterium rakeshii</name>
    <dbReference type="NCBI Taxonomy" id="1038845"/>
    <lineage>
        <taxon>Bacteria</taxon>
        <taxon>Pseudomonadati</taxon>
        <taxon>Bacteroidota</taxon>
        <taxon>Flavobacteriia</taxon>
        <taxon>Flavobacteriales</taxon>
        <taxon>Flavobacteriaceae</taxon>
        <taxon>Flavobacterium</taxon>
    </lineage>
</organism>
<dbReference type="InterPro" id="IPR009057">
    <property type="entry name" value="Homeodomain-like_sf"/>
</dbReference>
<keyword evidence="1" id="KW-0805">Transcription regulation</keyword>
<evidence type="ECO:0000256" key="3">
    <source>
        <dbReference type="ARBA" id="ARBA00023163"/>
    </source>
</evidence>
<feature type="domain" description="HTH araC/xylS-type" evidence="4">
    <location>
        <begin position="220"/>
        <end position="318"/>
    </location>
</feature>
<reference evidence="5 6" key="1">
    <citation type="submission" date="2019-12" db="EMBL/GenBank/DDBJ databases">
        <authorList>
            <person name="Sun J.-Q."/>
        </authorList>
    </citation>
    <scope>NUCLEOTIDE SEQUENCE [LARGE SCALE GENOMIC DNA]</scope>
    <source>
        <strain evidence="5 6">JCM 17928</strain>
    </source>
</reference>
<evidence type="ECO:0000259" key="4">
    <source>
        <dbReference type="PROSITE" id="PS01124"/>
    </source>
</evidence>
<keyword evidence="3" id="KW-0804">Transcription</keyword>
<comment type="caution">
    <text evidence="5">The sequence shown here is derived from an EMBL/GenBank/DDBJ whole genome shotgun (WGS) entry which is preliminary data.</text>
</comment>
<keyword evidence="2" id="KW-0238">DNA-binding</keyword>
<evidence type="ECO:0000313" key="6">
    <source>
        <dbReference type="Proteomes" id="UP000433945"/>
    </source>
</evidence>
<dbReference type="SUPFAM" id="SSF52317">
    <property type="entry name" value="Class I glutamine amidotransferase-like"/>
    <property type="match status" value="1"/>
</dbReference>
<dbReference type="PRINTS" id="PR00032">
    <property type="entry name" value="HTHARAC"/>
</dbReference>
<dbReference type="EMBL" id="WOWP01000001">
    <property type="protein sequence ID" value="MUV02177.1"/>
    <property type="molecule type" value="Genomic_DNA"/>
</dbReference>